<gene>
    <name evidence="3" type="ORF">FPD46_06690</name>
</gene>
<evidence type="ECO:0000259" key="2">
    <source>
        <dbReference type="Pfam" id="PF02470"/>
    </source>
</evidence>
<feature type="domain" description="Mce/MlaD" evidence="2">
    <location>
        <begin position="39"/>
        <end position="116"/>
    </location>
</feature>
<dbReference type="PANTHER" id="PTHR36698">
    <property type="entry name" value="BLL5892 PROTEIN"/>
    <property type="match status" value="1"/>
</dbReference>
<dbReference type="InterPro" id="IPR003399">
    <property type="entry name" value="Mce/MlaD"/>
</dbReference>
<proteinExistence type="predicted"/>
<keyword evidence="1" id="KW-0472">Membrane</keyword>
<keyword evidence="1" id="KW-0812">Transmembrane</keyword>
<sequence>MENKANYILIGIFVSVLFFISLFFIVWYGNLQDEKSFKYYEIYMEESVAGLSVKAPVKFLGVDVGSVESINIDNSSNNIRVKILVKLDSNLIIKTDTYASLQIQGITGFKFIQLAGGSESAQILKADKNSYPVIKSKESFFTSIDKQTTNLLDLITSTKDKLEKLLSEKNLNNIESILQNSSQLFVYLNKQTPNFLNNLNNTSSKISKSSDDFSTFLNNANSQLAELNKSRILLNDNLDILRILFLDLSQLLEKVKQNPSSLIYKDKNIQYAPGEVK</sequence>
<evidence type="ECO:0000256" key="1">
    <source>
        <dbReference type="SAM" id="Phobius"/>
    </source>
</evidence>
<name>A0A5C7DQ38_9BACT</name>
<reference evidence="3 4" key="1">
    <citation type="submission" date="2019-07" db="EMBL/GenBank/DDBJ databases">
        <title>Rapid identification of Enteric Bacteria from Whole Genome Sequences (WGS) using Average Nucleotide Identity (ANI).</title>
        <authorList>
            <person name="Lane C."/>
        </authorList>
    </citation>
    <scope>NUCLEOTIDE SEQUENCE [LARGE SCALE GENOMIC DNA]</scope>
    <source>
        <strain evidence="3 4">2016D-0250</strain>
    </source>
</reference>
<accession>A0A5C7DQ38</accession>
<dbReference type="Pfam" id="PF02470">
    <property type="entry name" value="MlaD"/>
    <property type="match status" value="1"/>
</dbReference>
<dbReference type="AlphaFoldDB" id="A0A5C7DQ38"/>
<protein>
    <submittedName>
        <fullName evidence="3">MCE family protein</fullName>
    </submittedName>
</protein>
<comment type="caution">
    <text evidence="3">The sequence shown here is derived from an EMBL/GenBank/DDBJ whole genome shotgun (WGS) entry which is preliminary data.</text>
</comment>
<keyword evidence="1" id="KW-1133">Transmembrane helix</keyword>
<dbReference type="EMBL" id="VOWB01000068">
    <property type="protein sequence ID" value="TXE79637.1"/>
    <property type="molecule type" value="Genomic_DNA"/>
</dbReference>
<feature type="transmembrane region" description="Helical" evidence="1">
    <location>
        <begin position="7"/>
        <end position="28"/>
    </location>
</feature>
<dbReference type="PANTHER" id="PTHR36698:SF2">
    <property type="entry name" value="MCE_MLAD DOMAIN-CONTAINING PROTEIN"/>
    <property type="match status" value="1"/>
</dbReference>
<dbReference type="Proteomes" id="UP000321310">
    <property type="component" value="Unassembled WGS sequence"/>
</dbReference>
<evidence type="ECO:0000313" key="4">
    <source>
        <dbReference type="Proteomes" id="UP000321310"/>
    </source>
</evidence>
<organism evidence="3 4">
    <name type="scientific">Campylobacter peloridis</name>
    <dbReference type="NCBI Taxonomy" id="488546"/>
    <lineage>
        <taxon>Bacteria</taxon>
        <taxon>Pseudomonadati</taxon>
        <taxon>Campylobacterota</taxon>
        <taxon>Epsilonproteobacteria</taxon>
        <taxon>Campylobacterales</taxon>
        <taxon>Campylobacteraceae</taxon>
        <taxon>Campylobacter</taxon>
    </lineage>
</organism>
<evidence type="ECO:0000313" key="3">
    <source>
        <dbReference type="EMBL" id="TXE79637.1"/>
    </source>
</evidence>
<dbReference type="RefSeq" id="WP_147575851.1">
    <property type="nucleotide sequence ID" value="NZ_VOWB01000068.1"/>
</dbReference>